<organism evidence="2">
    <name type="scientific">Rhizophora mucronata</name>
    <name type="common">Asiatic mangrove</name>
    <dbReference type="NCBI Taxonomy" id="61149"/>
    <lineage>
        <taxon>Eukaryota</taxon>
        <taxon>Viridiplantae</taxon>
        <taxon>Streptophyta</taxon>
        <taxon>Embryophyta</taxon>
        <taxon>Tracheophyta</taxon>
        <taxon>Spermatophyta</taxon>
        <taxon>Magnoliopsida</taxon>
        <taxon>eudicotyledons</taxon>
        <taxon>Gunneridae</taxon>
        <taxon>Pentapetalae</taxon>
        <taxon>rosids</taxon>
        <taxon>fabids</taxon>
        <taxon>Malpighiales</taxon>
        <taxon>Rhizophoraceae</taxon>
        <taxon>Rhizophora</taxon>
    </lineage>
</organism>
<reference evidence="2" key="1">
    <citation type="submission" date="2018-02" db="EMBL/GenBank/DDBJ databases">
        <title>Rhizophora mucronata_Transcriptome.</title>
        <authorList>
            <person name="Meera S.P."/>
            <person name="Sreeshan A."/>
            <person name="Augustine A."/>
        </authorList>
    </citation>
    <scope>NUCLEOTIDE SEQUENCE</scope>
    <source>
        <tissue evidence="2">Leaf</tissue>
    </source>
</reference>
<dbReference type="PROSITE" id="PS51257">
    <property type="entry name" value="PROKAR_LIPOPROTEIN"/>
    <property type="match status" value="1"/>
</dbReference>
<proteinExistence type="predicted"/>
<feature type="chain" id="PRO_5015131797" evidence="1">
    <location>
        <begin position="24"/>
        <end position="34"/>
    </location>
</feature>
<accession>A0A2P2Q730</accession>
<dbReference type="AlphaFoldDB" id="A0A2P2Q730"/>
<evidence type="ECO:0000256" key="1">
    <source>
        <dbReference type="SAM" id="SignalP"/>
    </source>
</evidence>
<sequence>MYCFKALILLKIFSSFVFVITNSQHCNGCIGMSC</sequence>
<name>A0A2P2Q730_RHIMU</name>
<keyword evidence="1" id="KW-0732">Signal</keyword>
<dbReference type="EMBL" id="GGEC01082301">
    <property type="protein sequence ID" value="MBX62785.1"/>
    <property type="molecule type" value="Transcribed_RNA"/>
</dbReference>
<evidence type="ECO:0000313" key="2">
    <source>
        <dbReference type="EMBL" id="MBX62785.1"/>
    </source>
</evidence>
<feature type="signal peptide" evidence="1">
    <location>
        <begin position="1"/>
        <end position="23"/>
    </location>
</feature>
<protein>
    <submittedName>
        <fullName evidence="2">Uncharacterized protein</fullName>
    </submittedName>
</protein>